<dbReference type="STRING" id="1280947.HY30_16040"/>
<dbReference type="PANTHER" id="PTHR13078:SF56">
    <property type="entry name" value="PEROXISOMAL MULTIFUNCTIONAL ENZYME TYPE 2"/>
    <property type="match status" value="1"/>
</dbReference>
<organism evidence="4 5">
    <name type="scientific">Hyphomonas chukchiensis</name>
    <dbReference type="NCBI Taxonomy" id="1280947"/>
    <lineage>
        <taxon>Bacteria</taxon>
        <taxon>Pseudomonadati</taxon>
        <taxon>Pseudomonadota</taxon>
        <taxon>Alphaproteobacteria</taxon>
        <taxon>Hyphomonadales</taxon>
        <taxon>Hyphomonadaceae</taxon>
        <taxon>Hyphomonas</taxon>
    </lineage>
</organism>
<dbReference type="PATRIC" id="fig|1280947.3.peg.1795"/>
<accession>A0A062UHW4</accession>
<dbReference type="GO" id="GO:0044594">
    <property type="term" value="F:17-beta-hydroxysteroid dehydrogenase (NAD+) activity"/>
    <property type="evidence" value="ECO:0007669"/>
    <property type="project" value="TreeGrafter"/>
</dbReference>
<dbReference type="GO" id="GO:0006635">
    <property type="term" value="P:fatty acid beta-oxidation"/>
    <property type="evidence" value="ECO:0007669"/>
    <property type="project" value="TreeGrafter"/>
</dbReference>
<sequence length="306" mass="33550">MRPQTSANKLEPTTMEIRRDPSLPVIDHDRIMSLTKETNHKWTTKDAILYALGIGLGTDPLDRAELDFVYEANVKVFPTFPVVVGFHGGPLEDIGIDYRYVLHGEHAVTLHRPFPPEGCATAHGRILGAWDKGHGKGAVFSQEKTMTLDGDTLPLATIRTTSFARAEGGFGGPRDGQPAPHSIPARSPDRTVRISTTPGQALLYRQSGDLNPLHADPDAALAAGFHQPILHGLCTFAICCRAVLSEFCDFDPLMIAHHEVRFSAPVYPGEELTVYLWKDDSVVSFEAHVEARNVTAIRNGMTKLLI</sequence>
<dbReference type="Pfam" id="PF01575">
    <property type="entry name" value="MaoC_dehydratas"/>
    <property type="match status" value="1"/>
</dbReference>
<dbReference type="Pfam" id="PF22622">
    <property type="entry name" value="MFE-2_hydrat-2_N"/>
    <property type="match status" value="1"/>
</dbReference>
<evidence type="ECO:0000259" key="2">
    <source>
        <dbReference type="Pfam" id="PF01575"/>
    </source>
</evidence>
<reference evidence="4 5" key="1">
    <citation type="journal article" date="2014" name="Antonie Van Leeuwenhoek">
        <title>Hyphomonas beringensis sp. nov. and Hyphomonas chukchiensis sp. nov., isolated from surface seawater of the Bering Sea and Chukchi Sea.</title>
        <authorList>
            <person name="Li C."/>
            <person name="Lai Q."/>
            <person name="Li G."/>
            <person name="Dong C."/>
            <person name="Wang J."/>
            <person name="Liao Y."/>
            <person name="Shao Z."/>
        </authorList>
    </citation>
    <scope>NUCLEOTIDE SEQUENCE [LARGE SCALE GENOMIC DNA]</scope>
    <source>
        <strain evidence="4 5">BH-BN04-4</strain>
    </source>
</reference>
<dbReference type="InterPro" id="IPR002539">
    <property type="entry name" value="MaoC-like_dom"/>
</dbReference>
<dbReference type="InterPro" id="IPR054357">
    <property type="entry name" value="MFE-2_N"/>
</dbReference>
<dbReference type="PANTHER" id="PTHR13078">
    <property type="entry name" value="PEROXISOMAL MULTIFUNCTIONAL ENZYME TYPE 2-RELATED"/>
    <property type="match status" value="1"/>
</dbReference>
<dbReference type="EMBL" id="AWFG01000021">
    <property type="protein sequence ID" value="KCZ58378.1"/>
    <property type="molecule type" value="Genomic_DNA"/>
</dbReference>
<dbReference type="Proteomes" id="UP000027190">
    <property type="component" value="Unassembled WGS sequence"/>
</dbReference>
<dbReference type="InterPro" id="IPR029069">
    <property type="entry name" value="HotDog_dom_sf"/>
</dbReference>
<proteinExistence type="predicted"/>
<dbReference type="SUPFAM" id="SSF54637">
    <property type="entry name" value="Thioesterase/thiol ester dehydrase-isomerase"/>
    <property type="match status" value="2"/>
</dbReference>
<feature type="domain" description="MaoC-like" evidence="2">
    <location>
        <begin position="184"/>
        <end position="294"/>
    </location>
</feature>
<dbReference type="eggNOG" id="COG2030">
    <property type="taxonomic scope" value="Bacteria"/>
</dbReference>
<feature type="domain" description="Peroxisomal multifunctional enzyme type 2-like N-terminal" evidence="3">
    <location>
        <begin position="41"/>
        <end position="164"/>
    </location>
</feature>
<dbReference type="AlphaFoldDB" id="A0A062UHW4"/>
<keyword evidence="5" id="KW-1185">Reference proteome</keyword>
<evidence type="ECO:0000256" key="1">
    <source>
        <dbReference type="SAM" id="MobiDB-lite"/>
    </source>
</evidence>
<dbReference type="CDD" id="cd03448">
    <property type="entry name" value="HDE_HSD"/>
    <property type="match status" value="1"/>
</dbReference>
<dbReference type="GO" id="GO:0004300">
    <property type="term" value="F:enoyl-CoA hydratase activity"/>
    <property type="evidence" value="ECO:0007669"/>
    <property type="project" value="TreeGrafter"/>
</dbReference>
<gene>
    <name evidence="4" type="ORF">HY30_16040</name>
</gene>
<protein>
    <submittedName>
        <fullName evidence="4">Uncharacterized protein</fullName>
    </submittedName>
</protein>
<dbReference type="GO" id="GO:0003857">
    <property type="term" value="F:(3S)-3-hydroxyacyl-CoA dehydrogenase (NAD+) activity"/>
    <property type="evidence" value="ECO:0007669"/>
    <property type="project" value="TreeGrafter"/>
</dbReference>
<dbReference type="Gene3D" id="3.10.129.10">
    <property type="entry name" value="Hotdog Thioesterase"/>
    <property type="match status" value="1"/>
</dbReference>
<evidence type="ECO:0000313" key="5">
    <source>
        <dbReference type="Proteomes" id="UP000027190"/>
    </source>
</evidence>
<evidence type="ECO:0000259" key="3">
    <source>
        <dbReference type="Pfam" id="PF22622"/>
    </source>
</evidence>
<feature type="region of interest" description="Disordered" evidence="1">
    <location>
        <begin position="166"/>
        <end position="191"/>
    </location>
</feature>
<evidence type="ECO:0000313" key="4">
    <source>
        <dbReference type="EMBL" id="KCZ58378.1"/>
    </source>
</evidence>
<comment type="caution">
    <text evidence="4">The sequence shown here is derived from an EMBL/GenBank/DDBJ whole genome shotgun (WGS) entry which is preliminary data.</text>
</comment>
<name>A0A062UHW4_9PROT</name>